<evidence type="ECO:0000313" key="3">
    <source>
        <dbReference type="EMBL" id="CAB9509255.1"/>
    </source>
</evidence>
<evidence type="ECO:0000313" key="4">
    <source>
        <dbReference type="Proteomes" id="UP001153069"/>
    </source>
</evidence>
<keyword evidence="2" id="KW-0732">Signal</keyword>
<dbReference type="Gene3D" id="2.130.10.130">
    <property type="entry name" value="Integrin alpha, N-terminal"/>
    <property type="match status" value="1"/>
</dbReference>
<organism evidence="3 4">
    <name type="scientific">Seminavis robusta</name>
    <dbReference type="NCBI Taxonomy" id="568900"/>
    <lineage>
        <taxon>Eukaryota</taxon>
        <taxon>Sar</taxon>
        <taxon>Stramenopiles</taxon>
        <taxon>Ochrophyta</taxon>
        <taxon>Bacillariophyta</taxon>
        <taxon>Bacillariophyceae</taxon>
        <taxon>Bacillariophycidae</taxon>
        <taxon>Naviculales</taxon>
        <taxon>Naviculaceae</taxon>
        <taxon>Seminavis</taxon>
    </lineage>
</organism>
<name>A0A9N8DZ28_9STRA</name>
<feature type="chain" id="PRO_5040369655" evidence="2">
    <location>
        <begin position="21"/>
        <end position="642"/>
    </location>
</feature>
<dbReference type="PANTHER" id="PTHR36220:SF1">
    <property type="entry name" value="GAMMA TUBULIN COMPLEX COMPONENT C-TERMINAL DOMAIN-CONTAINING PROTEIN"/>
    <property type="match status" value="1"/>
</dbReference>
<feature type="signal peptide" evidence="2">
    <location>
        <begin position="1"/>
        <end position="20"/>
    </location>
</feature>
<dbReference type="EMBL" id="CAICTM010000381">
    <property type="protein sequence ID" value="CAB9509255.1"/>
    <property type="molecule type" value="Genomic_DNA"/>
</dbReference>
<feature type="compositionally biased region" description="Polar residues" evidence="1">
    <location>
        <begin position="552"/>
        <end position="567"/>
    </location>
</feature>
<evidence type="ECO:0000256" key="1">
    <source>
        <dbReference type="SAM" id="MobiDB-lite"/>
    </source>
</evidence>
<keyword evidence="4" id="KW-1185">Reference proteome</keyword>
<dbReference type="InterPro" id="IPR028994">
    <property type="entry name" value="Integrin_alpha_N"/>
</dbReference>
<comment type="caution">
    <text evidence="3">The sequence shown here is derived from an EMBL/GenBank/DDBJ whole genome shotgun (WGS) entry which is preliminary data.</text>
</comment>
<evidence type="ECO:0000256" key="2">
    <source>
        <dbReference type="SAM" id="SignalP"/>
    </source>
</evidence>
<dbReference type="SUPFAM" id="SSF82171">
    <property type="entry name" value="DPP6 N-terminal domain-like"/>
    <property type="match status" value="1"/>
</dbReference>
<dbReference type="Proteomes" id="UP001153069">
    <property type="component" value="Unassembled WGS sequence"/>
</dbReference>
<reference evidence="3" key="1">
    <citation type="submission" date="2020-06" db="EMBL/GenBank/DDBJ databases">
        <authorList>
            <consortium name="Plant Systems Biology data submission"/>
        </authorList>
    </citation>
    <scope>NUCLEOTIDE SEQUENCE</scope>
    <source>
        <strain evidence="3">D6</strain>
    </source>
</reference>
<feature type="region of interest" description="Disordered" evidence="1">
    <location>
        <begin position="469"/>
        <end position="598"/>
    </location>
</feature>
<feature type="compositionally biased region" description="Polar residues" evidence="1">
    <location>
        <begin position="533"/>
        <end position="545"/>
    </location>
</feature>
<gene>
    <name evidence="3" type="ORF">SEMRO_382_G130950.1</name>
</gene>
<dbReference type="AlphaFoldDB" id="A0A9N8DZ28"/>
<sequence length="642" mass="68002">MKIFVATLFFVVALAEFAVGSDFKQFGNTIEPRVPADLNHDSSTTPFEFGKIVKLSGNGNIMAVGAPNDSGGAVFLYRRSSPSNAIELSAQSSWQLQYERAGKVGQEFGASIALSGDGNYLSMRYKGETAGTNVIETFSYLDNRIIGEKITTCDGVSLNSGATPETSSFGEAHWLLVGCENFDARRGKAQLWKLDEGSQTWELFTELTGAHESARFGFSAGFSVDGQPDEMLVAVSSPDWGENRGLAQVFSISADGSRHRLGKTLVGRVAGDQFGFAIDFALNKRYLVVGAPSCSEENRGCVYVFGYTGESPSEALEWHQVDETEFGENPGDRLGRTVAISNDGGRIAVGAVRYNRFSGLVKLFERDGLRSLIPVGRFEGEVAVDQFGNSVSMNSAGSMIVSGSHRSKNGGQNRMGQVRAFIDTSGFCARPVSLNVNAIFLSRPMCRDGADRIVDTVQGCTSILDRATGKSISQCGPSEAPSGSPSLAPSVSPSLEPSASPSLTPSDSPSLHPSDGPSESNSAFPPLVPPTSPSESPNAASSGTPTPREAPSAQTGSVRGSTPTQQGKTEESKQEAGNFPGGGINDAPEDTPNHNNREVRNLGDSVALAFSSVATNIAALCACLCLKKCCTNFHYDVEPQHD</sequence>
<protein>
    <submittedName>
        <fullName evidence="3">Uncharacterized protein</fullName>
    </submittedName>
</protein>
<proteinExistence type="predicted"/>
<accession>A0A9N8DZ28</accession>
<dbReference type="PANTHER" id="PTHR36220">
    <property type="entry name" value="UNNAMED PRODUCT"/>
    <property type="match status" value="1"/>
</dbReference>
<feature type="compositionally biased region" description="Low complexity" evidence="1">
    <location>
        <begin position="477"/>
        <end position="518"/>
    </location>
</feature>